<dbReference type="InterPro" id="IPR003423">
    <property type="entry name" value="OMP_efflux"/>
</dbReference>
<comment type="similarity">
    <text evidence="1 2">Belongs to the outer membrane factor (OMF) (TC 1.B.17) family.</text>
</comment>
<keyword evidence="2" id="KW-0812">Transmembrane</keyword>
<organism evidence="4 5">
    <name type="scientific">Oxalicibacterium solurbis</name>
    <dbReference type="NCBI Taxonomy" id="69280"/>
    <lineage>
        <taxon>Bacteria</taxon>
        <taxon>Pseudomonadati</taxon>
        <taxon>Pseudomonadota</taxon>
        <taxon>Betaproteobacteria</taxon>
        <taxon>Burkholderiales</taxon>
        <taxon>Oxalobacteraceae</taxon>
        <taxon>Oxalicibacterium</taxon>
    </lineage>
</organism>
<dbReference type="GO" id="GO:0015562">
    <property type="term" value="F:efflux transmembrane transporter activity"/>
    <property type="evidence" value="ECO:0007669"/>
    <property type="project" value="InterPro"/>
</dbReference>
<dbReference type="AlphaFoldDB" id="A0A8J3F687"/>
<dbReference type="NCBIfam" id="TIGR01845">
    <property type="entry name" value="outer_NodT"/>
    <property type="match status" value="1"/>
</dbReference>
<evidence type="ECO:0000256" key="2">
    <source>
        <dbReference type="RuleBase" id="RU362097"/>
    </source>
</evidence>
<dbReference type="GO" id="GO:0005886">
    <property type="term" value="C:plasma membrane"/>
    <property type="evidence" value="ECO:0007669"/>
    <property type="project" value="UniProtKB-SubCell"/>
</dbReference>
<keyword evidence="2" id="KW-0564">Palmitate</keyword>
<dbReference type="SUPFAM" id="SSF56954">
    <property type="entry name" value="Outer membrane efflux proteins (OEP)"/>
    <property type="match status" value="1"/>
</dbReference>
<proteinExistence type="inferred from homology"/>
<dbReference type="Proteomes" id="UP000627205">
    <property type="component" value="Unassembled WGS sequence"/>
</dbReference>
<evidence type="ECO:0000313" key="4">
    <source>
        <dbReference type="EMBL" id="GGI54316.1"/>
    </source>
</evidence>
<keyword evidence="3" id="KW-0175">Coiled coil</keyword>
<evidence type="ECO:0000313" key="5">
    <source>
        <dbReference type="Proteomes" id="UP000627205"/>
    </source>
</evidence>
<keyword evidence="5" id="KW-1185">Reference proteome</keyword>
<evidence type="ECO:0008006" key="6">
    <source>
        <dbReference type="Google" id="ProtNLM"/>
    </source>
</evidence>
<comment type="caution">
    <text evidence="4">The sequence shown here is derived from an EMBL/GenBank/DDBJ whole genome shotgun (WGS) entry which is preliminary data.</text>
</comment>
<reference evidence="4" key="1">
    <citation type="journal article" date="2014" name="Int. J. Syst. Evol. Microbiol.">
        <title>Complete genome sequence of Corynebacterium casei LMG S-19264T (=DSM 44701T), isolated from a smear-ripened cheese.</title>
        <authorList>
            <consortium name="US DOE Joint Genome Institute (JGI-PGF)"/>
            <person name="Walter F."/>
            <person name="Albersmeier A."/>
            <person name="Kalinowski J."/>
            <person name="Ruckert C."/>
        </authorList>
    </citation>
    <scope>NUCLEOTIDE SEQUENCE</scope>
    <source>
        <strain evidence="4">CCM 7664</strain>
    </source>
</reference>
<keyword evidence="2" id="KW-0449">Lipoprotein</keyword>
<accession>A0A8J3F687</accession>
<dbReference type="Pfam" id="PF02321">
    <property type="entry name" value="OEP"/>
    <property type="match status" value="2"/>
</dbReference>
<name>A0A8J3F687_9BURK</name>
<feature type="coiled-coil region" evidence="3">
    <location>
        <begin position="413"/>
        <end position="440"/>
    </location>
</feature>
<keyword evidence="2" id="KW-1134">Transmembrane beta strand</keyword>
<dbReference type="EMBL" id="BMDP01000002">
    <property type="protein sequence ID" value="GGI54316.1"/>
    <property type="molecule type" value="Genomic_DNA"/>
</dbReference>
<protein>
    <recommendedName>
        <fullName evidence="6">Efflux transporter outer membrane subunit</fullName>
    </recommendedName>
</protein>
<comment type="subcellular location">
    <subcellularLocation>
        <location evidence="2">Cell membrane</location>
        <topology evidence="2">Lipid-anchor</topology>
    </subcellularLocation>
</comment>
<keyword evidence="2" id="KW-0472">Membrane</keyword>
<dbReference type="PANTHER" id="PTHR30203">
    <property type="entry name" value="OUTER MEMBRANE CATION EFFLUX PROTEIN"/>
    <property type="match status" value="1"/>
</dbReference>
<gene>
    <name evidence="4" type="primary">opmQ</name>
    <name evidence="4" type="ORF">GCM10011430_14900</name>
</gene>
<sequence length="504" mass="54179">MNMKDIHKNMCNDMRDDERDGMVGGMCDEMRAATGTPAIFRRLRLSVALAAMLTLSACAHRFDTTHPDVPLPATWAEASPGEAQLQRDWWRGFDSTELSGLIDEALAGSPDLRIALERVTQAEIAARSAGASLFPLITLSADTGTGSVKPGGVNDAGWSKRESSGAGLAIDYEVDLWGRVAAQASGARASLDATRYDLETARLTLTTGVANAYFQVLALRMRLQIAQNNLAIAEKLFNIVEARYRYGAASALDVSRQRSTVLAQRATILPLQVQERQAVSALAILLGRQPQALQVAGQDLDALTVPAVGAGLPSTLLLRRPDLASAEAQLYAADANVAAARAALLPTITLSGTAGSSSAALLSLTDPAYSIGIAASIVRTLFDGDRLGQQVELNESSRRQLVESYRSAIHSALKEVDDALGNAERNRNQEQAQVEIREEAQRALQLSELRYREGADDLNSLLDAQRTLFSAEDQLAQQRLLRLTGTTDLFKALGGGWSRPTVQQ</sequence>
<dbReference type="Gene3D" id="1.20.1600.10">
    <property type="entry name" value="Outer membrane efflux proteins (OEP)"/>
    <property type="match status" value="1"/>
</dbReference>
<dbReference type="InterPro" id="IPR010131">
    <property type="entry name" value="MdtP/NodT-like"/>
</dbReference>
<evidence type="ECO:0000256" key="3">
    <source>
        <dbReference type="SAM" id="Coils"/>
    </source>
</evidence>
<reference evidence="4" key="2">
    <citation type="submission" date="2020-09" db="EMBL/GenBank/DDBJ databases">
        <authorList>
            <person name="Sun Q."/>
            <person name="Sedlacek I."/>
        </authorList>
    </citation>
    <scope>NUCLEOTIDE SEQUENCE</scope>
    <source>
        <strain evidence="4">CCM 7664</strain>
    </source>
</reference>
<dbReference type="PANTHER" id="PTHR30203:SF33">
    <property type="entry name" value="BLR4455 PROTEIN"/>
    <property type="match status" value="1"/>
</dbReference>
<evidence type="ECO:0000256" key="1">
    <source>
        <dbReference type="ARBA" id="ARBA00007613"/>
    </source>
</evidence>
<dbReference type="Gene3D" id="2.20.200.10">
    <property type="entry name" value="Outer membrane efflux proteins (OEP)"/>
    <property type="match status" value="1"/>
</dbReference>